<keyword evidence="3" id="KW-1185">Reference proteome</keyword>
<sequence>MTDTQFFIEKYRTLVETRIGWGKSDNWQSQDFETLSGEIFKKTGVLLSASTLKRIWGKVRYNSTPNLATLDALARFVDFPNWRSFCHWQEEATAALEEPKVTNRKYRIPLLVTVVTIVLTLIAFILQRQSVKTLRYSNIRFSSKPVTNGIPNTVIFKYDATRSNADSVFIQQNWDKRRRFRVDKNRHEYSSTYYLPGYYRAKLVLDDSVVKEHDLLIESDWIGVLQKEPIPGYLPRELYMKDGSMGLEEADVNIGPKDYQNEPPVFLLSRVAKDMEVPSEAFELSMLLQNTFTRVSAPCRQASVMLLGTGGVIRIPMSAPGCVGDLLLLLGDRAIDGKTHNLSGFGVDFNKPVQLRCAVSSAEIGISLNGTLVFRDKFPKGIGRIVGVRIAFTGSGTVSNFKLSSLRKD</sequence>
<keyword evidence="1" id="KW-0472">Membrane</keyword>
<gene>
    <name evidence="2" type="ORF">DDR33_06030</name>
</gene>
<feature type="transmembrane region" description="Helical" evidence="1">
    <location>
        <begin position="108"/>
        <end position="126"/>
    </location>
</feature>
<dbReference type="Proteomes" id="UP000245647">
    <property type="component" value="Unassembled WGS sequence"/>
</dbReference>
<organism evidence="2 3">
    <name type="scientific">Pararcticibacter amylolyticus</name>
    <dbReference type="NCBI Taxonomy" id="2173175"/>
    <lineage>
        <taxon>Bacteria</taxon>
        <taxon>Pseudomonadati</taxon>
        <taxon>Bacteroidota</taxon>
        <taxon>Sphingobacteriia</taxon>
        <taxon>Sphingobacteriales</taxon>
        <taxon>Sphingobacteriaceae</taxon>
        <taxon>Pararcticibacter</taxon>
    </lineage>
</organism>
<reference evidence="2 3" key="1">
    <citation type="submission" date="2018-04" db="EMBL/GenBank/DDBJ databases">
        <title>Pedobacter chongqingensis sp. nov., isolated from a rottenly hemp rope.</title>
        <authorList>
            <person name="Cai Y."/>
        </authorList>
    </citation>
    <scope>NUCLEOTIDE SEQUENCE [LARGE SCALE GENOMIC DNA]</scope>
    <source>
        <strain evidence="2 3">FJ4-8</strain>
    </source>
</reference>
<evidence type="ECO:0000313" key="2">
    <source>
        <dbReference type="EMBL" id="PWG81398.1"/>
    </source>
</evidence>
<proteinExistence type="predicted"/>
<keyword evidence="1" id="KW-0812">Transmembrane</keyword>
<protein>
    <submittedName>
        <fullName evidence="2">Uncharacterized protein</fullName>
    </submittedName>
</protein>
<dbReference type="OrthoDB" id="639802at2"/>
<dbReference type="EMBL" id="QEAS01000004">
    <property type="protein sequence ID" value="PWG81398.1"/>
    <property type="molecule type" value="Genomic_DNA"/>
</dbReference>
<evidence type="ECO:0000256" key="1">
    <source>
        <dbReference type="SAM" id="Phobius"/>
    </source>
</evidence>
<evidence type="ECO:0000313" key="3">
    <source>
        <dbReference type="Proteomes" id="UP000245647"/>
    </source>
</evidence>
<accession>A0A2U2PJ16</accession>
<dbReference type="RefSeq" id="WP_109414882.1">
    <property type="nucleotide sequence ID" value="NZ_QEAS01000004.1"/>
</dbReference>
<name>A0A2U2PJ16_9SPHI</name>
<comment type="caution">
    <text evidence="2">The sequence shown here is derived from an EMBL/GenBank/DDBJ whole genome shotgun (WGS) entry which is preliminary data.</text>
</comment>
<keyword evidence="1" id="KW-1133">Transmembrane helix</keyword>
<dbReference type="AlphaFoldDB" id="A0A2U2PJ16"/>